<keyword evidence="3 7" id="KW-0812">Transmembrane</keyword>
<feature type="transmembrane region" description="Helical" evidence="7">
    <location>
        <begin position="98"/>
        <end position="123"/>
    </location>
</feature>
<keyword evidence="2" id="KW-0813">Transport</keyword>
<dbReference type="EMBL" id="MCFC01000002">
    <property type="protein sequence ID" value="ORY34978.1"/>
    <property type="molecule type" value="Genomic_DNA"/>
</dbReference>
<feature type="transmembrane region" description="Helical" evidence="7">
    <location>
        <begin position="219"/>
        <end position="241"/>
    </location>
</feature>
<keyword evidence="9" id="KW-1185">Reference proteome</keyword>
<feature type="transmembrane region" description="Helical" evidence="7">
    <location>
        <begin position="298"/>
        <end position="321"/>
    </location>
</feature>
<keyword evidence="4 7" id="KW-1133">Transmembrane helix</keyword>
<dbReference type="Gene3D" id="1.20.1740.10">
    <property type="entry name" value="Amino acid/polyamine transporter I"/>
    <property type="match status" value="1"/>
</dbReference>
<feature type="transmembrane region" description="Helical" evidence="7">
    <location>
        <begin position="144"/>
        <end position="168"/>
    </location>
</feature>
<proteinExistence type="predicted"/>
<dbReference type="AlphaFoldDB" id="A0A1Y2BJN0"/>
<feature type="transmembrane region" description="Helical" evidence="7">
    <location>
        <begin position="470"/>
        <end position="492"/>
    </location>
</feature>
<dbReference type="GO" id="GO:0016020">
    <property type="term" value="C:membrane"/>
    <property type="evidence" value="ECO:0007669"/>
    <property type="project" value="UniProtKB-SubCell"/>
</dbReference>
<dbReference type="InParanoid" id="A0A1Y2BJN0"/>
<evidence type="ECO:0000256" key="3">
    <source>
        <dbReference type="ARBA" id="ARBA00022692"/>
    </source>
</evidence>
<comment type="caution">
    <text evidence="8">The sequence shown here is derived from an EMBL/GenBank/DDBJ whole genome shotgun (WGS) entry which is preliminary data.</text>
</comment>
<dbReference type="PIRSF" id="PIRSF006060">
    <property type="entry name" value="AA_transporter"/>
    <property type="match status" value="1"/>
</dbReference>
<evidence type="ECO:0000256" key="2">
    <source>
        <dbReference type="ARBA" id="ARBA00022448"/>
    </source>
</evidence>
<reference evidence="8 9" key="1">
    <citation type="submission" date="2016-07" db="EMBL/GenBank/DDBJ databases">
        <title>Pervasive Adenine N6-methylation of Active Genes in Fungi.</title>
        <authorList>
            <consortium name="DOE Joint Genome Institute"/>
            <person name="Mondo S.J."/>
            <person name="Dannebaum R.O."/>
            <person name="Kuo R.C."/>
            <person name="Labutti K."/>
            <person name="Haridas S."/>
            <person name="Kuo A."/>
            <person name="Salamov A."/>
            <person name="Ahrendt S.R."/>
            <person name="Lipzen A."/>
            <person name="Sullivan W."/>
            <person name="Andreopoulos W.B."/>
            <person name="Clum A."/>
            <person name="Lindquist E."/>
            <person name="Daum C."/>
            <person name="Ramamoorthy G.K."/>
            <person name="Gryganskyi A."/>
            <person name="Culley D."/>
            <person name="Magnuson J.K."/>
            <person name="James T.Y."/>
            <person name="O'Malley M.A."/>
            <person name="Stajich J.E."/>
            <person name="Spatafora J.W."/>
            <person name="Visel A."/>
            <person name="Grigoriev I.V."/>
        </authorList>
    </citation>
    <scope>NUCLEOTIDE SEQUENCE [LARGE SCALE GENOMIC DNA]</scope>
    <source>
        <strain evidence="8 9">68-887.2</strain>
    </source>
</reference>
<evidence type="ECO:0000256" key="7">
    <source>
        <dbReference type="SAM" id="Phobius"/>
    </source>
</evidence>
<dbReference type="PANTHER" id="PTHR45649">
    <property type="entry name" value="AMINO-ACID PERMEASE BAT1"/>
    <property type="match status" value="1"/>
</dbReference>
<evidence type="ECO:0000313" key="9">
    <source>
        <dbReference type="Proteomes" id="UP000193986"/>
    </source>
</evidence>
<feature type="transmembrane region" description="Helical" evidence="7">
    <location>
        <begin position="347"/>
        <end position="370"/>
    </location>
</feature>
<feature type="transmembrane region" description="Helical" evidence="7">
    <location>
        <begin position="427"/>
        <end position="449"/>
    </location>
</feature>
<evidence type="ECO:0000313" key="8">
    <source>
        <dbReference type="EMBL" id="ORY34978.1"/>
    </source>
</evidence>
<feature type="transmembrane region" description="Helical" evidence="7">
    <location>
        <begin position="504"/>
        <end position="523"/>
    </location>
</feature>
<dbReference type="OrthoDB" id="3900342at2759"/>
<feature type="compositionally biased region" description="Low complexity" evidence="6">
    <location>
        <begin position="1"/>
        <end position="13"/>
    </location>
</feature>
<feature type="transmembrane region" description="Helical" evidence="7">
    <location>
        <begin position="188"/>
        <end position="212"/>
    </location>
</feature>
<evidence type="ECO:0000256" key="6">
    <source>
        <dbReference type="SAM" id="MobiDB-lite"/>
    </source>
</evidence>
<name>A0A1Y2BJN0_9TREE</name>
<feature type="region of interest" description="Disordered" evidence="6">
    <location>
        <begin position="1"/>
        <end position="30"/>
    </location>
</feature>
<dbReference type="STRING" id="71784.A0A1Y2BJN0"/>
<dbReference type="NCBIfam" id="TIGR01167">
    <property type="entry name" value="LPXTG_anchor"/>
    <property type="match status" value="1"/>
</dbReference>
<keyword evidence="5 7" id="KW-0472">Membrane</keyword>
<dbReference type="Proteomes" id="UP000193986">
    <property type="component" value="Unassembled WGS sequence"/>
</dbReference>
<comment type="subcellular location">
    <subcellularLocation>
        <location evidence="1">Membrane</location>
        <topology evidence="1">Multi-pass membrane protein</topology>
    </subcellularLocation>
</comment>
<feature type="transmembrane region" description="Helical" evidence="7">
    <location>
        <begin position="399"/>
        <end position="421"/>
    </location>
</feature>
<dbReference type="PANTHER" id="PTHR45649:SF14">
    <property type="entry name" value="GABA PERMEASE"/>
    <property type="match status" value="1"/>
</dbReference>
<organism evidence="8 9">
    <name type="scientific">Naematelia encephala</name>
    <dbReference type="NCBI Taxonomy" id="71784"/>
    <lineage>
        <taxon>Eukaryota</taxon>
        <taxon>Fungi</taxon>
        <taxon>Dikarya</taxon>
        <taxon>Basidiomycota</taxon>
        <taxon>Agaricomycotina</taxon>
        <taxon>Tremellomycetes</taxon>
        <taxon>Tremellales</taxon>
        <taxon>Naemateliaceae</taxon>
        <taxon>Naematelia</taxon>
    </lineage>
</organism>
<gene>
    <name evidence="8" type="ORF">BCR39DRAFT_490634</name>
</gene>
<feature type="transmembrane region" description="Helical" evidence="7">
    <location>
        <begin position="261"/>
        <end position="278"/>
    </location>
</feature>
<evidence type="ECO:0000256" key="1">
    <source>
        <dbReference type="ARBA" id="ARBA00004141"/>
    </source>
</evidence>
<dbReference type="InterPro" id="IPR002293">
    <property type="entry name" value="AA/rel_permease1"/>
</dbReference>
<protein>
    <submittedName>
        <fullName evidence="8">Amino acid permease-domain-containing protein</fullName>
    </submittedName>
</protein>
<dbReference type="GO" id="GO:0022857">
    <property type="term" value="F:transmembrane transporter activity"/>
    <property type="evidence" value="ECO:0007669"/>
    <property type="project" value="InterPro"/>
</dbReference>
<evidence type="ECO:0000256" key="5">
    <source>
        <dbReference type="ARBA" id="ARBA00023136"/>
    </source>
</evidence>
<dbReference type="Pfam" id="PF13520">
    <property type="entry name" value="AA_permease_2"/>
    <property type="match status" value="1"/>
</dbReference>
<evidence type="ECO:0000256" key="4">
    <source>
        <dbReference type="ARBA" id="ARBA00022989"/>
    </source>
</evidence>
<sequence>MSDDTITPTSPTSGKKQQHSETDAGFTNGLIPPQHGYGPYPTIDERDVTAGGVTQAGGSNRHFMLLSLIGMAYAVLNSWTAMAASLSLALPSGGPTAVIWGIVPSFIGNLAMAASMAEICHVYPTAGGQYHWSAILATERTAPAISWICGWFATAGWVALVATAGSLAGQLITGIIALMHPNYTVERYQIFLIYLGYELGACVLNIFALPLLPLLNKAAIFWSLAGAVIIIITCLSCASPNFQSGDFVFRTYINETGWNDGVAWILGLLQSSFGLTGYDAVSHMVEEMPNPSRNAPRVMIAAVCIGAASSFVFLICLLFGISDVDSVNSSAAGALLESMYQATGSRAGAVCLQMFPVIAMAFTAQALLTASSRMSFAFARDGGLPFSSIWSKVWKRNGVPVPAVLMNTAWVIVFGCVYLGSSSALNAILSSSVVFLNISYSIPIALVLIRGRKVLSPEGLPKPTFTLGPILGPICNVVGLAFTVLTTVFFLFPPDLPVTGDNMNYAVVVLGIVTIMAGLTWIFDGRKHFIGPRDLGALLELAHEAGVERVVGANGVAGEKTA</sequence>
<feature type="transmembrane region" description="Helical" evidence="7">
    <location>
        <begin position="63"/>
        <end position="86"/>
    </location>
</feature>
<accession>A0A1Y2BJN0</accession>